<feature type="transmembrane region" description="Helical" evidence="1">
    <location>
        <begin position="43"/>
        <end position="60"/>
    </location>
</feature>
<evidence type="ECO:0000313" key="3">
    <source>
        <dbReference type="Proteomes" id="UP000183047"/>
    </source>
</evidence>
<protein>
    <submittedName>
        <fullName evidence="2">Replication restart DNA helicase PriA</fullName>
    </submittedName>
</protein>
<keyword evidence="1" id="KW-1133">Transmembrane helix</keyword>
<name>A0A1G5DVU6_9FIRM</name>
<dbReference type="GO" id="GO:0004386">
    <property type="term" value="F:helicase activity"/>
    <property type="evidence" value="ECO:0007669"/>
    <property type="project" value="UniProtKB-KW"/>
</dbReference>
<keyword evidence="2" id="KW-0347">Helicase</keyword>
<keyword evidence="2" id="KW-0547">Nucleotide-binding</keyword>
<gene>
    <name evidence="2" type="ORF">SAMN02910451_01687</name>
</gene>
<reference evidence="3" key="1">
    <citation type="submission" date="2016-10" db="EMBL/GenBank/DDBJ databases">
        <authorList>
            <person name="Varghese N."/>
            <person name="Submissions S."/>
        </authorList>
    </citation>
    <scope>NUCLEOTIDE SEQUENCE [LARGE SCALE GENOMIC DNA]</scope>
    <source>
        <strain evidence="3">XBD2006</strain>
    </source>
</reference>
<evidence type="ECO:0000313" key="2">
    <source>
        <dbReference type="EMBL" id="SCY18919.1"/>
    </source>
</evidence>
<keyword evidence="2" id="KW-0378">Hydrolase</keyword>
<evidence type="ECO:0000256" key="1">
    <source>
        <dbReference type="SAM" id="Phobius"/>
    </source>
</evidence>
<dbReference type="Proteomes" id="UP000183047">
    <property type="component" value="Unassembled WGS sequence"/>
</dbReference>
<accession>A0A1G5DVU6</accession>
<keyword evidence="1" id="KW-0812">Transmembrane</keyword>
<keyword evidence="2" id="KW-0067">ATP-binding</keyword>
<keyword evidence="1" id="KW-0472">Membrane</keyword>
<keyword evidence="3" id="KW-1185">Reference proteome</keyword>
<dbReference type="EMBL" id="FMUR01000009">
    <property type="protein sequence ID" value="SCY18919.1"/>
    <property type="molecule type" value="Genomic_DNA"/>
</dbReference>
<feature type="transmembrane region" description="Helical" evidence="1">
    <location>
        <begin position="21"/>
        <end position="37"/>
    </location>
</feature>
<proteinExistence type="predicted"/>
<dbReference type="OrthoDB" id="3174166at2"/>
<dbReference type="AlphaFoldDB" id="A0A1G5DVU6"/>
<sequence>MRNFFSQFFQGRYGSYGMDKLTRFLLILSVIALIVSLCSPFGILYYVAFALLIYSYFRLLSKNITKRYKENESFIRIEQKIRLFFRKTQNNFVQRKHYHIYTCPQCKQKIRIPKGAGTIMVRCPKCMTEFKKKA</sequence>
<organism evidence="2 3">
    <name type="scientific">Butyrivibrio hungatei</name>
    <dbReference type="NCBI Taxonomy" id="185008"/>
    <lineage>
        <taxon>Bacteria</taxon>
        <taxon>Bacillati</taxon>
        <taxon>Bacillota</taxon>
        <taxon>Clostridia</taxon>
        <taxon>Lachnospirales</taxon>
        <taxon>Lachnospiraceae</taxon>
        <taxon>Butyrivibrio</taxon>
    </lineage>
</organism>